<gene>
    <name evidence="1" type="ORF">SE19_08730</name>
</gene>
<feature type="non-terminal residue" evidence="1">
    <location>
        <position position="1"/>
    </location>
</feature>
<organism evidence="1 2">
    <name type="scientific">Acidiplasma aeolicum</name>
    <dbReference type="NCBI Taxonomy" id="507754"/>
    <lineage>
        <taxon>Archaea</taxon>
        <taxon>Methanobacteriati</taxon>
        <taxon>Thermoplasmatota</taxon>
        <taxon>Thermoplasmata</taxon>
        <taxon>Thermoplasmatales</taxon>
        <taxon>Ferroplasmaceae</taxon>
        <taxon>Acidiplasma</taxon>
    </lineage>
</organism>
<sequence>NWLEGQFIYLPRGSMLKVKAKQKERNIRLSDMGRTIISDLFTAPHPLPSLPALDMKLRRLSLRILEGTPANNKTFRKTWESWLVYYYPDKSLQIAMSQGHTTITQYEHYLDMPFTEDDRKEMRKWVEGWI</sequence>
<protein>
    <recommendedName>
        <fullName evidence="3">Integrase</fullName>
    </recommendedName>
</protein>
<dbReference type="EMBL" id="LJCQ01000415">
    <property type="protein sequence ID" value="KPV44520.1"/>
    <property type="molecule type" value="Genomic_DNA"/>
</dbReference>
<proteinExistence type="predicted"/>
<accession>A0A0P9GTK7</accession>
<evidence type="ECO:0000313" key="1">
    <source>
        <dbReference type="EMBL" id="KPV44520.1"/>
    </source>
</evidence>
<evidence type="ECO:0000313" key="2">
    <source>
        <dbReference type="Proteomes" id="UP000050515"/>
    </source>
</evidence>
<dbReference type="PATRIC" id="fig|507754.4.peg.1200"/>
<dbReference type="Proteomes" id="UP000050515">
    <property type="component" value="Unassembled WGS sequence"/>
</dbReference>
<reference evidence="1 2" key="1">
    <citation type="submission" date="2015-09" db="EMBL/GenBank/DDBJ databases">
        <title>Draft genome sequence of Acidiplasma aeolicum DSM 18409.</title>
        <authorList>
            <person name="Hemp J."/>
        </authorList>
    </citation>
    <scope>NUCLEOTIDE SEQUENCE [LARGE SCALE GENOMIC DNA]</scope>
    <source>
        <strain evidence="1 2">V</strain>
    </source>
</reference>
<evidence type="ECO:0008006" key="3">
    <source>
        <dbReference type="Google" id="ProtNLM"/>
    </source>
</evidence>
<comment type="caution">
    <text evidence="1">The sequence shown here is derived from an EMBL/GenBank/DDBJ whole genome shotgun (WGS) entry which is preliminary data.</text>
</comment>
<dbReference type="AlphaFoldDB" id="A0A0P9GTK7"/>
<name>A0A0P9GTK7_9ARCH</name>